<evidence type="ECO:0000313" key="2">
    <source>
        <dbReference type="EMBL" id="KAJ6738147.1"/>
    </source>
</evidence>
<reference evidence="2" key="2">
    <citation type="journal article" date="2023" name="Int. J. Mol. Sci.">
        <title>De Novo Assembly and Annotation of 11 Diverse Shrub Willow (Salix) Genomes Reveals Novel Gene Organization in Sex-Linked Regions.</title>
        <authorList>
            <person name="Hyden B."/>
            <person name="Feng K."/>
            <person name="Yates T.B."/>
            <person name="Jawdy S."/>
            <person name="Cereghino C."/>
            <person name="Smart L.B."/>
            <person name="Muchero W."/>
        </authorList>
    </citation>
    <scope>NUCLEOTIDE SEQUENCE</scope>
    <source>
        <tissue evidence="2">Shoot tip</tissue>
    </source>
</reference>
<name>A0A9Q0ZKY3_9ROSI</name>
<protein>
    <submittedName>
        <fullName evidence="2">Uncharacterized protein</fullName>
    </submittedName>
</protein>
<organism evidence="2 3">
    <name type="scientific">Salix koriyanagi</name>
    <dbReference type="NCBI Taxonomy" id="2511006"/>
    <lineage>
        <taxon>Eukaryota</taxon>
        <taxon>Viridiplantae</taxon>
        <taxon>Streptophyta</taxon>
        <taxon>Embryophyta</taxon>
        <taxon>Tracheophyta</taxon>
        <taxon>Spermatophyta</taxon>
        <taxon>Magnoliopsida</taxon>
        <taxon>eudicotyledons</taxon>
        <taxon>Gunneridae</taxon>
        <taxon>Pentapetalae</taxon>
        <taxon>rosids</taxon>
        <taxon>fabids</taxon>
        <taxon>Malpighiales</taxon>
        <taxon>Salicaceae</taxon>
        <taxon>Saliceae</taxon>
        <taxon>Salix</taxon>
    </lineage>
</organism>
<proteinExistence type="predicted"/>
<reference evidence="2" key="1">
    <citation type="submission" date="2022-11" db="EMBL/GenBank/DDBJ databases">
        <authorList>
            <person name="Hyden B.L."/>
            <person name="Feng K."/>
            <person name="Yates T."/>
            <person name="Jawdy S."/>
            <person name="Smart L.B."/>
            <person name="Muchero W."/>
        </authorList>
    </citation>
    <scope>NUCLEOTIDE SEQUENCE</scope>
    <source>
        <tissue evidence="2">Shoot tip</tissue>
    </source>
</reference>
<dbReference type="EMBL" id="JAPFFM010000010">
    <property type="protein sequence ID" value="KAJ6738147.1"/>
    <property type="molecule type" value="Genomic_DNA"/>
</dbReference>
<comment type="caution">
    <text evidence="2">The sequence shown here is derived from an EMBL/GenBank/DDBJ whole genome shotgun (WGS) entry which is preliminary data.</text>
</comment>
<dbReference type="AlphaFoldDB" id="A0A9Q0ZKY3"/>
<sequence>MRSLYDVKGLESSLLPVSSMDSTQLSRGSSPLLPGSQLASHSPFRTLRLMKMNRLNKMKMIEFLIPLLSSPVQVLDSSLPVFPSPTLSGPPAGHHILCKPSTPRAESVAIAAATVSSQKFNVNGEISPINLPSASRIATDVCLTRD</sequence>
<evidence type="ECO:0000313" key="3">
    <source>
        <dbReference type="Proteomes" id="UP001151752"/>
    </source>
</evidence>
<dbReference type="Proteomes" id="UP001151752">
    <property type="component" value="Chromosome 4"/>
</dbReference>
<feature type="compositionally biased region" description="Low complexity" evidence="1">
    <location>
        <begin position="24"/>
        <end position="37"/>
    </location>
</feature>
<evidence type="ECO:0000256" key="1">
    <source>
        <dbReference type="SAM" id="MobiDB-lite"/>
    </source>
</evidence>
<gene>
    <name evidence="2" type="ORF">OIU74_003157</name>
</gene>
<accession>A0A9Q0ZKY3</accession>
<keyword evidence="3" id="KW-1185">Reference proteome</keyword>
<feature type="region of interest" description="Disordered" evidence="1">
    <location>
        <begin position="18"/>
        <end position="37"/>
    </location>
</feature>